<dbReference type="Pfam" id="PF07727">
    <property type="entry name" value="RVT_2"/>
    <property type="match status" value="1"/>
</dbReference>
<dbReference type="Proteomes" id="UP001187471">
    <property type="component" value="Unassembled WGS sequence"/>
</dbReference>
<evidence type="ECO:0000313" key="3">
    <source>
        <dbReference type="Proteomes" id="UP001187471"/>
    </source>
</evidence>
<protein>
    <recommendedName>
        <fullName evidence="1">Reverse transcriptase Ty1/copia-type domain-containing protein</fullName>
    </recommendedName>
</protein>
<keyword evidence="3" id="KW-1185">Reference proteome</keyword>
<dbReference type="AlphaFoldDB" id="A0AA88R726"/>
<feature type="domain" description="Reverse transcriptase Ty1/copia-type" evidence="1">
    <location>
        <begin position="4"/>
        <end position="73"/>
    </location>
</feature>
<organism evidence="2 3">
    <name type="scientific">Escallonia rubra</name>
    <dbReference type="NCBI Taxonomy" id="112253"/>
    <lineage>
        <taxon>Eukaryota</taxon>
        <taxon>Viridiplantae</taxon>
        <taxon>Streptophyta</taxon>
        <taxon>Embryophyta</taxon>
        <taxon>Tracheophyta</taxon>
        <taxon>Spermatophyta</taxon>
        <taxon>Magnoliopsida</taxon>
        <taxon>eudicotyledons</taxon>
        <taxon>Gunneridae</taxon>
        <taxon>Pentapetalae</taxon>
        <taxon>asterids</taxon>
        <taxon>campanulids</taxon>
        <taxon>Escalloniales</taxon>
        <taxon>Escalloniaceae</taxon>
        <taxon>Escallonia</taxon>
    </lineage>
</organism>
<gene>
    <name evidence="2" type="ORF">RJ640_000933</name>
</gene>
<evidence type="ECO:0000313" key="2">
    <source>
        <dbReference type="EMBL" id="KAK2983914.1"/>
    </source>
</evidence>
<dbReference type="EMBL" id="JAVXUO010001291">
    <property type="protein sequence ID" value="KAK2983914.1"/>
    <property type="molecule type" value="Genomic_DNA"/>
</dbReference>
<accession>A0AA88R726</accession>
<sequence length="126" mass="14256">MSYILVYVDDIIVTGNSSTQITSLINSLRFEFSLKDLSQFHYFLGIEVSYAQTDFFLSQRHYINDILSKTGGTREADRKLIQLKYSYGAGGDLGEAQRLRSKVVGWLWFGDDDVGMLVVLEKVTGN</sequence>
<dbReference type="InterPro" id="IPR013103">
    <property type="entry name" value="RVT_2"/>
</dbReference>
<evidence type="ECO:0000259" key="1">
    <source>
        <dbReference type="Pfam" id="PF07727"/>
    </source>
</evidence>
<reference evidence="2" key="1">
    <citation type="submission" date="2022-12" db="EMBL/GenBank/DDBJ databases">
        <title>Draft genome assemblies for two species of Escallonia (Escalloniales).</title>
        <authorList>
            <person name="Chanderbali A."/>
            <person name="Dervinis C."/>
            <person name="Anghel I."/>
            <person name="Soltis D."/>
            <person name="Soltis P."/>
            <person name="Zapata F."/>
        </authorList>
    </citation>
    <scope>NUCLEOTIDE SEQUENCE</scope>
    <source>
        <strain evidence="2">UCBG92.1500</strain>
        <tissue evidence="2">Leaf</tissue>
    </source>
</reference>
<proteinExistence type="predicted"/>
<name>A0AA88R726_9ASTE</name>
<comment type="caution">
    <text evidence="2">The sequence shown here is derived from an EMBL/GenBank/DDBJ whole genome shotgun (WGS) entry which is preliminary data.</text>
</comment>